<keyword evidence="2" id="KW-0716">Sensory transduction</keyword>
<proteinExistence type="inferred from homology"/>
<dbReference type="SMART" id="SM01017">
    <property type="entry name" value="Arrestin_C"/>
    <property type="match status" value="1"/>
</dbReference>
<gene>
    <name evidence="5" type="ORF">DGUA_6G016598</name>
</gene>
<dbReference type="GO" id="GO:0005737">
    <property type="term" value="C:cytoplasm"/>
    <property type="evidence" value="ECO:0007669"/>
    <property type="project" value="TreeGrafter"/>
</dbReference>
<evidence type="ECO:0000259" key="4">
    <source>
        <dbReference type="SMART" id="SM01017"/>
    </source>
</evidence>
<dbReference type="EMBL" id="OUUW01000008">
    <property type="protein sequence ID" value="SPP84085.1"/>
    <property type="molecule type" value="Genomic_DNA"/>
</dbReference>
<reference evidence="6" key="1">
    <citation type="submission" date="2018-01" db="EMBL/GenBank/DDBJ databases">
        <authorList>
            <person name="Alioto T."/>
            <person name="Alioto T."/>
        </authorList>
    </citation>
    <scope>NUCLEOTIDE SEQUENCE [LARGE SCALE GENOMIC DNA]</scope>
</reference>
<sequence length="425" mass="47096">MVVTCEISFDNNRHGTFYAGQLVGGCVTLKSDKPKEVQAILLKVVGYSITKWSEKSLGSTKQYAGREDYLSSNTYLLGSEQNNNRHIIQAGVHNYNFSCQLPYQCPSSFEGRYGCIRYIVKVLLIRPWKYDQAYTTGFTVLKMMDLNFETPQLRVSHDDCDGEIQFLLPLPQLAAHSEGYRTFCCGPCKTDPLKLELNLPQAGYVPGQKIPVTVVVVNNSSVAVSELRLSLVMLIRYFSLSPDHARVERIIISRAKGDAVLKQCTRSLTIDLPVPSTPPTCVELSNLIQIAYQVEVEALVKSLREEQLMIMPVTIGTMPLAVSGIVVQQPPRRSARYDSPADELPVVTALGSVPNDLTPREGDTFAPKYEESRHTPRGNINEEEIHAFGINEFAPLYPVYSIPSPTPTSSANAGNAGIVNQSYEK</sequence>
<dbReference type="Pfam" id="PF02752">
    <property type="entry name" value="Arrestin_C"/>
    <property type="match status" value="1"/>
</dbReference>
<name>A0A3B0JPL6_DROGU</name>
<feature type="region of interest" description="Disordered" evidence="3">
    <location>
        <begin position="352"/>
        <end position="378"/>
    </location>
</feature>
<dbReference type="GO" id="GO:0015031">
    <property type="term" value="P:protein transport"/>
    <property type="evidence" value="ECO:0007669"/>
    <property type="project" value="TreeGrafter"/>
</dbReference>
<dbReference type="InterPro" id="IPR014756">
    <property type="entry name" value="Ig_E-set"/>
</dbReference>
<dbReference type="PANTHER" id="PTHR11188:SF167">
    <property type="entry name" value="ARRESTIN C-TERMINAL-LIKE DOMAIN-CONTAINING PROTEIN-RELATED"/>
    <property type="match status" value="1"/>
</dbReference>
<evidence type="ECO:0000313" key="5">
    <source>
        <dbReference type="EMBL" id="SPP84085.1"/>
    </source>
</evidence>
<dbReference type="Pfam" id="PF00339">
    <property type="entry name" value="Arrestin_N"/>
    <property type="match status" value="1"/>
</dbReference>
<feature type="region of interest" description="Disordered" evidence="3">
    <location>
        <begin position="406"/>
        <end position="425"/>
    </location>
</feature>
<dbReference type="Proteomes" id="UP000268350">
    <property type="component" value="Unassembled WGS sequence"/>
</dbReference>
<evidence type="ECO:0000313" key="6">
    <source>
        <dbReference type="Proteomes" id="UP000268350"/>
    </source>
</evidence>
<dbReference type="SUPFAM" id="SSF81296">
    <property type="entry name" value="E set domains"/>
    <property type="match status" value="2"/>
</dbReference>
<dbReference type="OrthoDB" id="2333384at2759"/>
<accession>A0A3B0JPL6</accession>
<evidence type="ECO:0000256" key="3">
    <source>
        <dbReference type="SAM" id="MobiDB-lite"/>
    </source>
</evidence>
<feature type="compositionally biased region" description="Polar residues" evidence="3">
    <location>
        <begin position="407"/>
        <end position="425"/>
    </location>
</feature>
<organism evidence="5 6">
    <name type="scientific">Drosophila guanche</name>
    <name type="common">Fruit fly</name>
    <dbReference type="NCBI Taxonomy" id="7266"/>
    <lineage>
        <taxon>Eukaryota</taxon>
        <taxon>Metazoa</taxon>
        <taxon>Ecdysozoa</taxon>
        <taxon>Arthropoda</taxon>
        <taxon>Hexapoda</taxon>
        <taxon>Insecta</taxon>
        <taxon>Pterygota</taxon>
        <taxon>Neoptera</taxon>
        <taxon>Endopterygota</taxon>
        <taxon>Diptera</taxon>
        <taxon>Brachycera</taxon>
        <taxon>Muscomorpha</taxon>
        <taxon>Ephydroidea</taxon>
        <taxon>Drosophilidae</taxon>
        <taxon>Drosophila</taxon>
        <taxon>Sophophora</taxon>
    </lineage>
</organism>
<dbReference type="AlphaFoldDB" id="A0A3B0JPL6"/>
<protein>
    <submittedName>
        <fullName evidence="5">Blast:Arrestin domain-containing protein 3</fullName>
    </submittedName>
</protein>
<dbReference type="InterPro" id="IPR014752">
    <property type="entry name" value="Arrestin-like_C"/>
</dbReference>
<dbReference type="Gene3D" id="2.60.40.640">
    <property type="match status" value="2"/>
</dbReference>
<feature type="compositionally biased region" description="Basic and acidic residues" evidence="3">
    <location>
        <begin position="358"/>
        <end position="374"/>
    </location>
</feature>
<dbReference type="InterPro" id="IPR011021">
    <property type="entry name" value="Arrestin-like_N"/>
</dbReference>
<evidence type="ECO:0000256" key="1">
    <source>
        <dbReference type="ARBA" id="ARBA00005298"/>
    </source>
</evidence>
<keyword evidence="6" id="KW-1185">Reference proteome</keyword>
<dbReference type="InterPro" id="IPR011022">
    <property type="entry name" value="Arrestin_C-like"/>
</dbReference>
<comment type="similarity">
    <text evidence="1">Belongs to the arrestin family.</text>
</comment>
<dbReference type="InterPro" id="IPR050357">
    <property type="entry name" value="Arrestin_domain-protein"/>
</dbReference>
<dbReference type="PANTHER" id="PTHR11188">
    <property type="entry name" value="ARRESTIN DOMAIN CONTAINING PROTEIN"/>
    <property type="match status" value="1"/>
</dbReference>
<feature type="domain" description="Arrestin C-terminal-like" evidence="4">
    <location>
        <begin position="189"/>
        <end position="320"/>
    </location>
</feature>
<evidence type="ECO:0000256" key="2">
    <source>
        <dbReference type="ARBA" id="ARBA00022606"/>
    </source>
</evidence>